<evidence type="ECO:0000256" key="5">
    <source>
        <dbReference type="ARBA" id="ARBA00022692"/>
    </source>
</evidence>
<evidence type="ECO:0000256" key="9">
    <source>
        <dbReference type="RuleBase" id="RU910715"/>
    </source>
</evidence>
<dbReference type="FunFam" id="1.20.1280.290:FF:000002">
    <property type="entry name" value="Bidirectional sugar transporter SWEET"/>
    <property type="match status" value="1"/>
</dbReference>
<keyword evidence="8 9" id="KW-0472">Membrane</keyword>
<keyword evidence="12" id="KW-1185">Reference proteome</keyword>
<keyword evidence="5 9" id="KW-0812">Transmembrane</keyword>
<feature type="region of interest" description="Disordered" evidence="10">
    <location>
        <begin position="242"/>
        <end position="297"/>
    </location>
</feature>
<evidence type="ECO:0000256" key="6">
    <source>
        <dbReference type="ARBA" id="ARBA00022737"/>
    </source>
</evidence>
<gene>
    <name evidence="11" type="ORF">R1sor_001446</name>
</gene>
<evidence type="ECO:0000256" key="7">
    <source>
        <dbReference type="ARBA" id="ARBA00022989"/>
    </source>
</evidence>
<keyword evidence="6" id="KW-0677">Repeat</keyword>
<accession>A0ABD3GZX4</accession>
<dbReference type="InterPro" id="IPR004316">
    <property type="entry name" value="SWEET_rpt"/>
</dbReference>
<dbReference type="AlphaFoldDB" id="A0ABD3GZX4"/>
<feature type="transmembrane region" description="Helical" evidence="9">
    <location>
        <begin position="125"/>
        <end position="144"/>
    </location>
</feature>
<dbReference type="GO" id="GO:0005886">
    <property type="term" value="C:plasma membrane"/>
    <property type="evidence" value="ECO:0007669"/>
    <property type="project" value="UniProtKB-SubCell"/>
</dbReference>
<organism evidence="11 12">
    <name type="scientific">Riccia sorocarpa</name>
    <dbReference type="NCBI Taxonomy" id="122646"/>
    <lineage>
        <taxon>Eukaryota</taxon>
        <taxon>Viridiplantae</taxon>
        <taxon>Streptophyta</taxon>
        <taxon>Embryophyta</taxon>
        <taxon>Marchantiophyta</taxon>
        <taxon>Marchantiopsida</taxon>
        <taxon>Marchantiidae</taxon>
        <taxon>Marchantiales</taxon>
        <taxon>Ricciaceae</taxon>
        <taxon>Riccia</taxon>
    </lineage>
</organism>
<feature type="transmembrane region" description="Helical" evidence="9">
    <location>
        <begin position="100"/>
        <end position="119"/>
    </location>
</feature>
<evidence type="ECO:0000313" key="12">
    <source>
        <dbReference type="Proteomes" id="UP001633002"/>
    </source>
</evidence>
<dbReference type="EMBL" id="JBJQOH010000006">
    <property type="protein sequence ID" value="KAL3683424.1"/>
    <property type="molecule type" value="Genomic_DNA"/>
</dbReference>
<keyword evidence="4 9" id="KW-0762">Sugar transport</keyword>
<keyword evidence="3 9" id="KW-0813">Transport</keyword>
<comment type="caution">
    <text evidence="11">The sequence shown here is derived from an EMBL/GenBank/DDBJ whole genome shotgun (WGS) entry which is preliminary data.</text>
</comment>
<feature type="transmembrane region" description="Helical" evidence="9">
    <location>
        <begin position="156"/>
        <end position="178"/>
    </location>
</feature>
<evidence type="ECO:0000256" key="2">
    <source>
        <dbReference type="ARBA" id="ARBA00007809"/>
    </source>
</evidence>
<dbReference type="Proteomes" id="UP001633002">
    <property type="component" value="Unassembled WGS sequence"/>
</dbReference>
<sequence length="297" mass="32598">MALADTIIGIIGNVISICLFLAPTKTFVKIIKAKSTMEFKSTPYVCALLSVLLWTLYGLLKPATLIVTINAAGTFLEALYLSCFLYYADRKGKIRTSRSLLLVLGLFGIVTAASLTASRMRDTRVMIAGIVSVVFSIIMYASPLRAMKMVVTTKSVTFMPFTLSALLLLNGTVWTLYAVLVKDIYVMIPNGVGTLFGIVQILLYLVYMKKSKNQELPVEAEKPRLNTNEAPKSSEIANGVDKKAIDLEKGTLPRGERASMEHERKALNDDRQRKQDISPAGADAAYVKNLPSEGKMT</sequence>
<evidence type="ECO:0000256" key="1">
    <source>
        <dbReference type="ARBA" id="ARBA00004127"/>
    </source>
</evidence>
<feature type="compositionally biased region" description="Basic and acidic residues" evidence="10">
    <location>
        <begin position="242"/>
        <end position="276"/>
    </location>
</feature>
<dbReference type="PANTHER" id="PTHR10791">
    <property type="entry name" value="RAG1-ACTIVATING PROTEIN 1"/>
    <property type="match status" value="1"/>
</dbReference>
<dbReference type="Pfam" id="PF03083">
    <property type="entry name" value="MtN3_slv"/>
    <property type="match status" value="2"/>
</dbReference>
<dbReference type="InterPro" id="IPR047664">
    <property type="entry name" value="SWEET"/>
</dbReference>
<evidence type="ECO:0000256" key="8">
    <source>
        <dbReference type="ARBA" id="ARBA00023136"/>
    </source>
</evidence>
<proteinExistence type="inferred from homology"/>
<feature type="transmembrane region" description="Helical" evidence="9">
    <location>
        <begin position="184"/>
        <end position="207"/>
    </location>
</feature>
<protein>
    <recommendedName>
        <fullName evidence="9">Bidirectional sugar transporter SWEET</fullName>
    </recommendedName>
</protein>
<evidence type="ECO:0000256" key="3">
    <source>
        <dbReference type="ARBA" id="ARBA00022448"/>
    </source>
</evidence>
<comment type="subcellular location">
    <subcellularLocation>
        <location evidence="9">Cell membrane</location>
        <topology evidence="9">Multi-pass membrane protein</topology>
    </subcellularLocation>
    <subcellularLocation>
        <location evidence="1">Endomembrane system</location>
        <topology evidence="1">Multi-pass membrane protein</topology>
    </subcellularLocation>
</comment>
<evidence type="ECO:0000256" key="10">
    <source>
        <dbReference type="SAM" id="MobiDB-lite"/>
    </source>
</evidence>
<comment type="similarity">
    <text evidence="2 9">Belongs to the SWEET sugar transporter family.</text>
</comment>
<feature type="transmembrane region" description="Helical" evidence="9">
    <location>
        <begin position="6"/>
        <end position="22"/>
    </location>
</feature>
<evidence type="ECO:0000256" key="4">
    <source>
        <dbReference type="ARBA" id="ARBA00022597"/>
    </source>
</evidence>
<dbReference type="FunFam" id="1.20.1280.290:FF:000001">
    <property type="entry name" value="Bidirectional sugar transporter SWEET"/>
    <property type="match status" value="1"/>
</dbReference>
<keyword evidence="7 9" id="KW-1133">Transmembrane helix</keyword>
<feature type="transmembrane region" description="Helical" evidence="9">
    <location>
        <begin position="42"/>
        <end position="60"/>
    </location>
</feature>
<dbReference type="GO" id="GO:0012505">
    <property type="term" value="C:endomembrane system"/>
    <property type="evidence" value="ECO:0007669"/>
    <property type="project" value="UniProtKB-SubCell"/>
</dbReference>
<name>A0ABD3GZX4_9MARC</name>
<comment type="function">
    <text evidence="9">Mediates both low-affinity uptake and efflux of sugar across the membrane.</text>
</comment>
<feature type="transmembrane region" description="Helical" evidence="9">
    <location>
        <begin position="66"/>
        <end position="88"/>
    </location>
</feature>
<dbReference type="Gene3D" id="1.20.1280.290">
    <property type="match status" value="2"/>
</dbReference>
<dbReference type="PANTHER" id="PTHR10791:SF142">
    <property type="entry name" value="BIDIRECTIONAL SUGAR TRANSPORTER SWEET16"/>
    <property type="match status" value="1"/>
</dbReference>
<reference evidence="11 12" key="1">
    <citation type="submission" date="2024-09" db="EMBL/GenBank/DDBJ databases">
        <title>Chromosome-scale assembly of Riccia sorocarpa.</title>
        <authorList>
            <person name="Paukszto L."/>
        </authorList>
    </citation>
    <scope>NUCLEOTIDE SEQUENCE [LARGE SCALE GENOMIC DNA]</scope>
    <source>
        <strain evidence="11">LP-2024</strain>
        <tissue evidence="11">Aerial parts of the thallus</tissue>
    </source>
</reference>
<evidence type="ECO:0000313" key="11">
    <source>
        <dbReference type="EMBL" id="KAL3683424.1"/>
    </source>
</evidence>